<gene>
    <name evidence="3" type="ORF">CWR48_11715</name>
</gene>
<keyword evidence="4" id="KW-1185">Reference proteome</keyword>
<keyword evidence="1" id="KW-0812">Transmembrane</keyword>
<dbReference type="InterPro" id="IPR052529">
    <property type="entry name" value="Bact_Transport_Assoc"/>
</dbReference>
<organism evidence="3 4">
    <name type="scientific">Oceanobacillus arenosus</name>
    <dbReference type="NCBI Taxonomy" id="1229153"/>
    <lineage>
        <taxon>Bacteria</taxon>
        <taxon>Bacillati</taxon>
        <taxon>Bacillota</taxon>
        <taxon>Bacilli</taxon>
        <taxon>Bacillales</taxon>
        <taxon>Bacillaceae</taxon>
        <taxon>Oceanobacillus</taxon>
    </lineage>
</organism>
<feature type="transmembrane region" description="Helical" evidence="1">
    <location>
        <begin position="57"/>
        <end position="80"/>
    </location>
</feature>
<dbReference type="Pfam" id="PF04235">
    <property type="entry name" value="DUF418"/>
    <property type="match status" value="1"/>
</dbReference>
<feature type="transmembrane region" description="Helical" evidence="1">
    <location>
        <begin position="278"/>
        <end position="295"/>
    </location>
</feature>
<reference evidence="4" key="1">
    <citation type="submission" date="2017-11" db="EMBL/GenBank/DDBJ databases">
        <authorList>
            <person name="Zhu W."/>
        </authorList>
    </citation>
    <scope>NUCLEOTIDE SEQUENCE [LARGE SCALE GENOMIC DNA]</scope>
    <source>
        <strain evidence="4">CAU 1183</strain>
    </source>
</reference>
<dbReference type="PANTHER" id="PTHR30590">
    <property type="entry name" value="INNER MEMBRANE PROTEIN"/>
    <property type="match status" value="1"/>
</dbReference>
<evidence type="ECO:0000259" key="2">
    <source>
        <dbReference type="Pfam" id="PF04235"/>
    </source>
</evidence>
<dbReference type="EMBL" id="PIOC01000017">
    <property type="protein sequence ID" value="RDW18245.1"/>
    <property type="molecule type" value="Genomic_DNA"/>
</dbReference>
<accession>A0A3D8PTF1</accession>
<dbReference type="Proteomes" id="UP000257143">
    <property type="component" value="Unassembled WGS sequence"/>
</dbReference>
<evidence type="ECO:0000313" key="4">
    <source>
        <dbReference type="Proteomes" id="UP000257143"/>
    </source>
</evidence>
<feature type="transmembrane region" description="Helical" evidence="1">
    <location>
        <begin position="343"/>
        <end position="364"/>
    </location>
</feature>
<feature type="domain" description="DUF418" evidence="2">
    <location>
        <begin position="228"/>
        <end position="383"/>
    </location>
</feature>
<dbReference type="RefSeq" id="WP_115773425.1">
    <property type="nucleotide sequence ID" value="NZ_PIOC01000017.1"/>
</dbReference>
<feature type="transmembrane region" description="Helical" evidence="1">
    <location>
        <begin position="145"/>
        <end position="167"/>
    </location>
</feature>
<dbReference type="AlphaFoldDB" id="A0A3D8PTF1"/>
<feature type="transmembrane region" description="Helical" evidence="1">
    <location>
        <begin position="315"/>
        <end position="337"/>
    </location>
</feature>
<evidence type="ECO:0000313" key="3">
    <source>
        <dbReference type="EMBL" id="RDW18245.1"/>
    </source>
</evidence>
<name>A0A3D8PTF1_9BACI</name>
<feature type="transmembrane region" description="Helical" evidence="1">
    <location>
        <begin position="240"/>
        <end position="258"/>
    </location>
</feature>
<feature type="transmembrane region" description="Helical" evidence="1">
    <location>
        <begin position="209"/>
        <end position="228"/>
    </location>
</feature>
<keyword evidence="1" id="KW-1133">Transmembrane helix</keyword>
<feature type="transmembrane region" description="Helical" evidence="1">
    <location>
        <begin position="20"/>
        <end position="42"/>
    </location>
</feature>
<feature type="transmembrane region" description="Helical" evidence="1">
    <location>
        <begin position="100"/>
        <end position="117"/>
    </location>
</feature>
<dbReference type="PANTHER" id="PTHR30590:SF2">
    <property type="entry name" value="INNER MEMBRANE PROTEIN"/>
    <property type="match status" value="1"/>
</dbReference>
<protein>
    <recommendedName>
        <fullName evidence="2">DUF418 domain-containing protein</fullName>
    </recommendedName>
</protein>
<evidence type="ECO:0000256" key="1">
    <source>
        <dbReference type="SAM" id="Phobius"/>
    </source>
</evidence>
<feature type="transmembrane region" description="Helical" evidence="1">
    <location>
        <begin position="123"/>
        <end position="138"/>
    </location>
</feature>
<sequence>MEKDVSPVQESKRLIWIDAARGFAIFGIFIVNIGGFGAPYFIHGGGELVWTSSIDQMAQWVIDVFFQASFYTLFSILFGFGFQILTERLRNRDVKPTPFIFRRLVILIGFGLIHAFAIWHGDILLTYGVIGLLLLLFLEVKPKTLLRWGIGLLVGCVGLISFGLFVARESLGSVNDNAITQALANYTSGSLVTIWSQNYQDWLFGNEGIGYLLLATTLLPLFLFGMYLAQKRWLHAPQQYRTRLFPMWVISLVLFIGLKMGPYFVGNPLWFSYIQDNIGGTASAIFNIVSITLLAQNNLGAKLIQPFIAVGRMSLTNYILQSLFCFILFYGVGFGLYGHANPTTSILIVVVVFIIEIMISKWWFRHFLFGPLEWIWRSLMYLKWQPFRKKLEQKLKASFSNVRR</sequence>
<comment type="caution">
    <text evidence="3">The sequence shown here is derived from an EMBL/GenBank/DDBJ whole genome shotgun (WGS) entry which is preliminary data.</text>
</comment>
<keyword evidence="1" id="KW-0472">Membrane</keyword>
<dbReference type="OrthoDB" id="9807744at2"/>
<proteinExistence type="predicted"/>
<dbReference type="InterPro" id="IPR007349">
    <property type="entry name" value="DUF418"/>
</dbReference>